<dbReference type="InterPro" id="IPR001091">
    <property type="entry name" value="RM_Methyltransferase"/>
</dbReference>
<dbReference type="EMBL" id="JAMGSI010000001">
    <property type="protein sequence ID" value="MCL6656339.1"/>
    <property type="molecule type" value="Genomic_DNA"/>
</dbReference>
<organism evidence="6 7">
    <name type="scientific">Akkermansia massiliensis</name>
    <dbReference type="NCBI Taxonomy" id="2927224"/>
    <lineage>
        <taxon>Bacteria</taxon>
        <taxon>Pseudomonadati</taxon>
        <taxon>Verrucomicrobiota</taxon>
        <taxon>Verrucomicrobiia</taxon>
        <taxon>Verrucomicrobiales</taxon>
        <taxon>Akkermansiaceae</taxon>
        <taxon>Akkermansia</taxon>
    </lineage>
</organism>
<dbReference type="Gene3D" id="3.40.50.150">
    <property type="entry name" value="Vaccinia Virus protein VP39"/>
    <property type="match status" value="1"/>
</dbReference>
<comment type="caution">
    <text evidence="6">The sequence shown here is derived from an EMBL/GenBank/DDBJ whole genome shotgun (WGS) entry which is preliminary data.</text>
</comment>
<gene>
    <name evidence="6" type="ORF">M8N44_03285</name>
</gene>
<feature type="domain" description="DNA methylase N-4/N-6" evidence="5">
    <location>
        <begin position="170"/>
        <end position="230"/>
    </location>
</feature>
<dbReference type="GeneID" id="84022863"/>
<keyword evidence="7" id="KW-1185">Reference proteome</keyword>
<dbReference type="Pfam" id="PF01555">
    <property type="entry name" value="N6_N4_Mtase"/>
    <property type="match status" value="2"/>
</dbReference>
<dbReference type="RefSeq" id="WP_102749324.1">
    <property type="nucleotide sequence ID" value="NZ_CP072027.1"/>
</dbReference>
<evidence type="ECO:0000256" key="2">
    <source>
        <dbReference type="ARBA" id="ARBA00022603"/>
    </source>
</evidence>
<evidence type="ECO:0000313" key="6">
    <source>
        <dbReference type="EMBL" id="MCL6656339.1"/>
    </source>
</evidence>
<protein>
    <recommendedName>
        <fullName evidence="4">Methyltransferase</fullName>
        <ecNumber evidence="4">2.1.1.-</ecNumber>
    </recommendedName>
</protein>
<evidence type="ECO:0000256" key="4">
    <source>
        <dbReference type="RuleBase" id="RU362026"/>
    </source>
</evidence>
<evidence type="ECO:0000313" key="7">
    <source>
        <dbReference type="Proteomes" id="UP001202031"/>
    </source>
</evidence>
<feature type="domain" description="DNA methylase N-4/N-6" evidence="5">
    <location>
        <begin position="25"/>
        <end position="152"/>
    </location>
</feature>
<dbReference type="InterPro" id="IPR029063">
    <property type="entry name" value="SAM-dependent_MTases_sf"/>
</dbReference>
<dbReference type="SUPFAM" id="SSF53335">
    <property type="entry name" value="S-adenosyl-L-methionine-dependent methyltransferases"/>
    <property type="match status" value="1"/>
</dbReference>
<dbReference type="Proteomes" id="UP001202031">
    <property type="component" value="Unassembled WGS sequence"/>
</dbReference>
<dbReference type="InterPro" id="IPR002052">
    <property type="entry name" value="DNA_methylase_N6_adenine_CS"/>
</dbReference>
<evidence type="ECO:0000256" key="3">
    <source>
        <dbReference type="ARBA" id="ARBA00022679"/>
    </source>
</evidence>
<dbReference type="InterPro" id="IPR002941">
    <property type="entry name" value="DNA_methylase_N4/N6"/>
</dbReference>
<keyword evidence="3" id="KW-0808">Transferase</keyword>
<dbReference type="CDD" id="cd02440">
    <property type="entry name" value="AdoMet_MTases"/>
    <property type="match status" value="1"/>
</dbReference>
<evidence type="ECO:0000256" key="1">
    <source>
        <dbReference type="ARBA" id="ARBA00006594"/>
    </source>
</evidence>
<name>A0ABT0R5H0_9BACT</name>
<accession>A0ABT0R5H0</accession>
<dbReference type="EC" id="2.1.1.-" evidence="4"/>
<sequence length="240" mass="26938">MTNTHTMLHGDCMSLMMTMPEASYDAVITDPPYASGGLSTAARAQDPRVKYQQSGTRKYYPTFSNDTRDQRTHLMWSVRWMEQALRLTRPGGWLMVFSDWRQLPLTSDALQIAGWTWRGIIPWDKTESCRPQMGLYRNQAEYVLTATHGGYNKSVKLCPPGVVREPIRPKDKLHLTGKPVPLMEHLMTILPAKSRILDPFAGSGTTLVAARNKGHTAVGIELSPDYHRIASDRLGLVLTA</sequence>
<keyword evidence="2" id="KW-0489">Methyltransferase</keyword>
<evidence type="ECO:0000259" key="5">
    <source>
        <dbReference type="Pfam" id="PF01555"/>
    </source>
</evidence>
<dbReference type="PROSITE" id="PS00092">
    <property type="entry name" value="N6_MTASE"/>
    <property type="match status" value="1"/>
</dbReference>
<dbReference type="PRINTS" id="PR00508">
    <property type="entry name" value="S21N4MTFRASE"/>
</dbReference>
<reference evidence="6 7" key="1">
    <citation type="submission" date="2022-03" db="EMBL/GenBank/DDBJ databases">
        <title>Taxonomic description of new species and reclassification of some bacterial strains.</title>
        <authorList>
            <person name="Ndongo S."/>
        </authorList>
    </citation>
    <scope>NUCLEOTIDE SEQUENCE [LARGE SCALE GENOMIC DNA]</scope>
    <source>
        <strain evidence="6 7">Marseille-P6666</strain>
    </source>
</reference>
<proteinExistence type="inferred from homology"/>
<comment type="similarity">
    <text evidence="1 4">Belongs to the N(4)/N(6)-methyltransferase family.</text>
</comment>